<dbReference type="InterPro" id="IPR011712">
    <property type="entry name" value="Sig_transdc_His_kin_sub3_dim/P"/>
</dbReference>
<dbReference type="GO" id="GO:0016020">
    <property type="term" value="C:membrane"/>
    <property type="evidence" value="ECO:0007669"/>
    <property type="project" value="InterPro"/>
</dbReference>
<gene>
    <name evidence="12" type="ORF">GGE06_003647</name>
</gene>
<keyword evidence="10" id="KW-0472">Membrane</keyword>
<dbReference type="Pfam" id="PF02518">
    <property type="entry name" value="HATPase_c"/>
    <property type="match status" value="1"/>
</dbReference>
<evidence type="ECO:0000256" key="7">
    <source>
        <dbReference type="ARBA" id="ARBA00022840"/>
    </source>
</evidence>
<evidence type="ECO:0000256" key="6">
    <source>
        <dbReference type="ARBA" id="ARBA00022777"/>
    </source>
</evidence>
<evidence type="ECO:0000313" key="12">
    <source>
        <dbReference type="EMBL" id="MBB4982715.1"/>
    </source>
</evidence>
<protein>
    <recommendedName>
        <fullName evidence="2">histidine kinase</fullName>
        <ecNumber evidence="2">2.7.13.3</ecNumber>
    </recommendedName>
</protein>
<dbReference type="PANTHER" id="PTHR24421:SF10">
    <property type="entry name" value="NITRATE_NITRITE SENSOR PROTEIN NARQ"/>
    <property type="match status" value="1"/>
</dbReference>
<dbReference type="GO" id="GO:0005524">
    <property type="term" value="F:ATP binding"/>
    <property type="evidence" value="ECO:0007669"/>
    <property type="project" value="UniProtKB-KW"/>
</dbReference>
<keyword evidence="13" id="KW-1185">Reference proteome</keyword>
<evidence type="ECO:0000256" key="9">
    <source>
        <dbReference type="SAM" id="Coils"/>
    </source>
</evidence>
<dbReference type="InterPro" id="IPR050482">
    <property type="entry name" value="Sensor_HK_TwoCompSys"/>
</dbReference>
<dbReference type="InterPro" id="IPR036890">
    <property type="entry name" value="HATPase_C_sf"/>
</dbReference>
<keyword evidence="10" id="KW-1133">Transmembrane helix</keyword>
<dbReference type="Gene3D" id="1.20.5.1930">
    <property type="match status" value="1"/>
</dbReference>
<keyword evidence="10" id="KW-0812">Transmembrane</keyword>
<dbReference type="Pfam" id="PF07730">
    <property type="entry name" value="HisKA_3"/>
    <property type="match status" value="1"/>
</dbReference>
<dbReference type="InterPro" id="IPR003594">
    <property type="entry name" value="HATPase_dom"/>
</dbReference>
<dbReference type="Proteomes" id="UP000582643">
    <property type="component" value="Unassembled WGS sequence"/>
</dbReference>
<reference evidence="12 13" key="1">
    <citation type="submission" date="2020-08" db="EMBL/GenBank/DDBJ databases">
        <title>Genomic Encyclopedia of Type Strains, Phase III (KMG-III): the genomes of soil and plant-associated and newly described type strains.</title>
        <authorList>
            <person name="Whitman W."/>
        </authorList>
    </citation>
    <scope>NUCLEOTIDE SEQUENCE [LARGE SCALE GENOMIC DNA]</scope>
    <source>
        <strain evidence="12 13">SFB5A</strain>
    </source>
</reference>
<dbReference type="InterPro" id="IPR055558">
    <property type="entry name" value="DUF7134"/>
</dbReference>
<keyword evidence="4" id="KW-0808">Transferase</keyword>
<dbReference type="CDD" id="cd16917">
    <property type="entry name" value="HATPase_UhpB-NarQ-NarX-like"/>
    <property type="match status" value="1"/>
</dbReference>
<comment type="catalytic activity">
    <reaction evidence="1">
        <text>ATP + protein L-histidine = ADP + protein N-phospho-L-histidine.</text>
        <dbReference type="EC" id="2.7.13.3"/>
    </reaction>
</comment>
<organism evidence="12 13">
    <name type="scientific">Streptomyces nymphaeiformis</name>
    <dbReference type="NCBI Taxonomy" id="2663842"/>
    <lineage>
        <taxon>Bacteria</taxon>
        <taxon>Bacillati</taxon>
        <taxon>Actinomycetota</taxon>
        <taxon>Actinomycetes</taxon>
        <taxon>Kitasatosporales</taxon>
        <taxon>Streptomycetaceae</taxon>
        <taxon>Streptomyces</taxon>
    </lineage>
</organism>
<sequence length="376" mass="39810">MRSGWERARTWGAANPWAVDTGIALLVQAAMTMPFVVPRGPELEPATWPAYGLTTLTVVPLVWRRRAPLAVLLAVLAASALYKLAVEGPGQPLPYTGLVCVYTIAALSPAWQRFATAGLMVVAVPASVWLNTQSARELTFSLFVFGAAYVFGRLTDARQRAQRVEAERVAARERARIAREMHDILSHAVSLMVVQAEAGPVAVRAAPERAEAAFEAISETGREAMVQLRQMLGLLREGGESAAPREPQPDLADLPGLLERVRTGGLSVGYATEGGVRALPAATGASVYRIVQEALTNVVKHARARTVDVRLAHADGVLRVTVTDDGRGPQGGPGGHGLVGIRERAAAHGGTAETGPGPGGRGFEVRVLLPVREGEG</sequence>
<dbReference type="GO" id="GO:0046983">
    <property type="term" value="F:protein dimerization activity"/>
    <property type="evidence" value="ECO:0007669"/>
    <property type="project" value="InterPro"/>
</dbReference>
<dbReference type="EC" id="2.7.13.3" evidence="2"/>
<dbReference type="Gene3D" id="3.30.565.10">
    <property type="entry name" value="Histidine kinase-like ATPase, C-terminal domain"/>
    <property type="match status" value="1"/>
</dbReference>
<keyword evidence="8" id="KW-0902">Two-component regulatory system</keyword>
<keyword evidence="5" id="KW-0547">Nucleotide-binding</keyword>
<keyword evidence="9" id="KW-0175">Coiled coil</keyword>
<dbReference type="Pfam" id="PF23539">
    <property type="entry name" value="DUF7134"/>
    <property type="match status" value="1"/>
</dbReference>
<feature type="coiled-coil region" evidence="9">
    <location>
        <begin position="154"/>
        <end position="181"/>
    </location>
</feature>
<keyword evidence="7" id="KW-0067">ATP-binding</keyword>
<evidence type="ECO:0000256" key="3">
    <source>
        <dbReference type="ARBA" id="ARBA00022553"/>
    </source>
</evidence>
<feature type="transmembrane region" description="Helical" evidence="10">
    <location>
        <begin position="114"/>
        <end position="132"/>
    </location>
</feature>
<evidence type="ECO:0000256" key="10">
    <source>
        <dbReference type="SAM" id="Phobius"/>
    </source>
</evidence>
<dbReference type="PANTHER" id="PTHR24421">
    <property type="entry name" value="NITRATE/NITRITE SENSOR PROTEIN NARX-RELATED"/>
    <property type="match status" value="1"/>
</dbReference>
<dbReference type="SMART" id="SM00387">
    <property type="entry name" value="HATPase_c"/>
    <property type="match status" value="1"/>
</dbReference>
<evidence type="ECO:0000259" key="11">
    <source>
        <dbReference type="SMART" id="SM00387"/>
    </source>
</evidence>
<feature type="transmembrane region" description="Helical" evidence="10">
    <location>
        <begin position="138"/>
        <end position="155"/>
    </location>
</feature>
<dbReference type="GO" id="GO:0000155">
    <property type="term" value="F:phosphorelay sensor kinase activity"/>
    <property type="evidence" value="ECO:0007669"/>
    <property type="project" value="InterPro"/>
</dbReference>
<evidence type="ECO:0000256" key="8">
    <source>
        <dbReference type="ARBA" id="ARBA00023012"/>
    </source>
</evidence>
<evidence type="ECO:0000256" key="2">
    <source>
        <dbReference type="ARBA" id="ARBA00012438"/>
    </source>
</evidence>
<evidence type="ECO:0000256" key="4">
    <source>
        <dbReference type="ARBA" id="ARBA00022679"/>
    </source>
</evidence>
<evidence type="ECO:0000313" key="13">
    <source>
        <dbReference type="Proteomes" id="UP000582643"/>
    </source>
</evidence>
<proteinExistence type="predicted"/>
<keyword evidence="6 12" id="KW-0418">Kinase</keyword>
<name>A0A7W7XC57_9ACTN</name>
<dbReference type="AlphaFoldDB" id="A0A7W7XC57"/>
<evidence type="ECO:0000256" key="5">
    <source>
        <dbReference type="ARBA" id="ARBA00022741"/>
    </source>
</evidence>
<feature type="domain" description="Histidine kinase/HSP90-like ATPase" evidence="11">
    <location>
        <begin position="282"/>
        <end position="373"/>
    </location>
</feature>
<dbReference type="EMBL" id="JACHJY010000005">
    <property type="protein sequence ID" value="MBB4982715.1"/>
    <property type="molecule type" value="Genomic_DNA"/>
</dbReference>
<keyword evidence="3" id="KW-0597">Phosphoprotein</keyword>
<comment type="caution">
    <text evidence="12">The sequence shown here is derived from an EMBL/GenBank/DDBJ whole genome shotgun (WGS) entry which is preliminary data.</text>
</comment>
<dbReference type="SUPFAM" id="SSF55874">
    <property type="entry name" value="ATPase domain of HSP90 chaperone/DNA topoisomerase II/histidine kinase"/>
    <property type="match status" value="1"/>
</dbReference>
<accession>A0A7W7XC57</accession>
<feature type="transmembrane region" description="Helical" evidence="10">
    <location>
        <begin position="69"/>
        <end position="86"/>
    </location>
</feature>
<evidence type="ECO:0000256" key="1">
    <source>
        <dbReference type="ARBA" id="ARBA00000085"/>
    </source>
</evidence>